<gene>
    <name evidence="1" type="ORF">V2J94_48405</name>
</gene>
<sequence length="149" mass="15466">MGIKQHNGNTKADRLAELKIRSPSIQLIKFGAIGLNAIIFSPLLIAADTGSQYGTNITINEGDRITGDTADPSGNLYGVMTPAGNTPGNINLGNDVTVNVNDASGYAKEIIIQGKNSSLTANRLTVDVVGQTSAIGINLIGDYTHADLG</sequence>
<dbReference type="EMBL" id="JAZBJO010000134">
    <property type="protein sequence ID" value="MEE4599526.1"/>
    <property type="molecule type" value="Genomic_DNA"/>
</dbReference>
<comment type="caution">
    <text evidence="1">The sequence shown here is derived from an EMBL/GenBank/DDBJ whole genome shotgun (WGS) entry which is preliminary data.</text>
</comment>
<proteinExistence type="predicted"/>
<protein>
    <recommendedName>
        <fullName evidence="3">Autotransporter outer membrane beta-barrel domain-containing protein</fullName>
    </recommendedName>
</protein>
<evidence type="ECO:0008006" key="3">
    <source>
        <dbReference type="Google" id="ProtNLM"/>
    </source>
</evidence>
<organism evidence="1 2">
    <name type="scientific">Streptomyces asiaticus subsp. ignotus</name>
    <dbReference type="NCBI Taxonomy" id="3098222"/>
    <lineage>
        <taxon>Bacteria</taxon>
        <taxon>Bacillati</taxon>
        <taxon>Actinomycetota</taxon>
        <taxon>Actinomycetes</taxon>
        <taxon>Kitasatosporales</taxon>
        <taxon>Streptomycetaceae</taxon>
        <taxon>Streptomyces</taxon>
        <taxon>Streptomyces violaceusniger group</taxon>
    </lineage>
</organism>
<reference evidence="1 2" key="1">
    <citation type="submission" date="2023-11" db="EMBL/GenBank/DDBJ databases">
        <title>30 novel species of actinomycetes from the DSMZ collection.</title>
        <authorList>
            <person name="Nouioui I."/>
        </authorList>
    </citation>
    <scope>NUCLEOTIDE SEQUENCE [LARGE SCALE GENOMIC DNA]</scope>
    <source>
        <strain evidence="1 2">DSM 41524</strain>
    </source>
</reference>
<feature type="non-terminal residue" evidence="1">
    <location>
        <position position="149"/>
    </location>
</feature>
<keyword evidence="2" id="KW-1185">Reference proteome</keyword>
<evidence type="ECO:0000313" key="1">
    <source>
        <dbReference type="EMBL" id="MEE4599526.1"/>
    </source>
</evidence>
<name>A0ABU7QDR2_9ACTN</name>
<evidence type="ECO:0000313" key="2">
    <source>
        <dbReference type="Proteomes" id="UP001354709"/>
    </source>
</evidence>
<dbReference type="RefSeq" id="WP_330816748.1">
    <property type="nucleotide sequence ID" value="NZ_JAZBJO010000134.1"/>
</dbReference>
<dbReference type="Proteomes" id="UP001354709">
    <property type="component" value="Unassembled WGS sequence"/>
</dbReference>
<accession>A0ABU7QDR2</accession>